<dbReference type="OrthoDB" id="9843630at2"/>
<gene>
    <name evidence="1" type="ORF">FE784_39830</name>
</gene>
<evidence type="ECO:0000313" key="2">
    <source>
        <dbReference type="Proteomes" id="UP000307943"/>
    </source>
</evidence>
<keyword evidence="2" id="KW-1185">Reference proteome</keyword>
<reference evidence="1 2" key="1">
    <citation type="submission" date="2019-05" db="EMBL/GenBank/DDBJ databases">
        <title>We sequenced the genome of Paenibacillus hemerocallicola KCTC 33185 for further insight into its adaptation and study the phylogeny of Paenibacillus.</title>
        <authorList>
            <person name="Narsing Rao M.P."/>
        </authorList>
    </citation>
    <scope>NUCLEOTIDE SEQUENCE [LARGE SCALE GENOMIC DNA]</scope>
    <source>
        <strain evidence="1 2">KCTC 33185</strain>
    </source>
</reference>
<dbReference type="EMBL" id="VDCQ01000123">
    <property type="protein sequence ID" value="TNJ54738.1"/>
    <property type="molecule type" value="Genomic_DNA"/>
</dbReference>
<dbReference type="RefSeq" id="WP_139607852.1">
    <property type="nucleotide sequence ID" value="NZ_VDCQ01000123.1"/>
</dbReference>
<organism evidence="1 2">
    <name type="scientific">Paenibacillus hemerocallicola</name>
    <dbReference type="NCBI Taxonomy" id="1172614"/>
    <lineage>
        <taxon>Bacteria</taxon>
        <taxon>Bacillati</taxon>
        <taxon>Bacillota</taxon>
        <taxon>Bacilli</taxon>
        <taxon>Bacillales</taxon>
        <taxon>Paenibacillaceae</taxon>
        <taxon>Paenibacillus</taxon>
    </lineage>
</organism>
<accession>A0A5C4SVT5</accession>
<evidence type="ECO:0000313" key="1">
    <source>
        <dbReference type="EMBL" id="TNJ54738.1"/>
    </source>
</evidence>
<sequence length="96" mass="10287">MERRKLLAALGMTGAAVMGASLLRHESNADGATMLQSVYGPPEIIQRGGSFNHVQMNTVRQGTAANQVRYGLSIEDAVCESNVVTNNVLTPVNWLS</sequence>
<proteinExistence type="predicted"/>
<dbReference type="AlphaFoldDB" id="A0A5C4SVT5"/>
<name>A0A5C4SVT5_9BACL</name>
<protein>
    <submittedName>
        <fullName evidence="1">Uncharacterized protein</fullName>
    </submittedName>
</protein>
<comment type="caution">
    <text evidence="1">The sequence shown here is derived from an EMBL/GenBank/DDBJ whole genome shotgun (WGS) entry which is preliminary data.</text>
</comment>
<dbReference type="Proteomes" id="UP000307943">
    <property type="component" value="Unassembled WGS sequence"/>
</dbReference>